<feature type="region of interest" description="Disordered" evidence="1">
    <location>
        <begin position="26"/>
        <end position="66"/>
    </location>
</feature>
<sequence length="223" mass="23865">MKRIFISIIAAMIVLTGCGATNEKTTTAKESASPVSSPAVTKAPEATASAEAVTTEAASPEPTAKQDAEIPSTLGINATEFQTAFNKASKEFGDYFNISSLKIEEGLVLDSFKYEFSNSLIMNASINKKDSSIREILLIVNPDGTTETISNFVLAMGVLIIATNPTLDVEDRESVLVEFGLNDPDSDISNLKVSAIRNNIKYTFRTDTGAGIWLIASDANEVQ</sequence>
<evidence type="ECO:0008006" key="4">
    <source>
        <dbReference type="Google" id="ProtNLM"/>
    </source>
</evidence>
<accession>A0A1B2DN33</accession>
<reference evidence="3" key="1">
    <citation type="submission" date="2016-08" db="EMBL/GenBank/DDBJ databases">
        <title>Complete Genome Seqeunce of Paenibacillus sp. BIHB 4019 from tea rhizoplane.</title>
        <authorList>
            <person name="Thakur R."/>
            <person name="Swarnkar M.K."/>
            <person name="Gulati A."/>
        </authorList>
    </citation>
    <scope>NUCLEOTIDE SEQUENCE [LARGE SCALE GENOMIC DNA]</scope>
    <source>
        <strain evidence="3">BIHB4019</strain>
    </source>
</reference>
<proteinExistence type="predicted"/>
<gene>
    <name evidence="3" type="ORF">BBD42_23535</name>
</gene>
<protein>
    <recommendedName>
        <fullName evidence="4">Lipoprotein</fullName>
    </recommendedName>
</protein>
<dbReference type="PROSITE" id="PS51257">
    <property type="entry name" value="PROKAR_LIPOPROTEIN"/>
    <property type="match status" value="1"/>
</dbReference>
<name>A0A1B2DN33_9BACL</name>
<feature type="compositionally biased region" description="Low complexity" evidence="1">
    <location>
        <begin position="43"/>
        <end position="63"/>
    </location>
</feature>
<feature type="signal peptide" evidence="2">
    <location>
        <begin position="1"/>
        <end position="20"/>
    </location>
</feature>
<feature type="compositionally biased region" description="Polar residues" evidence="1">
    <location>
        <begin position="26"/>
        <end position="39"/>
    </location>
</feature>
<evidence type="ECO:0000313" key="3">
    <source>
        <dbReference type="EMBL" id="ANY69122.1"/>
    </source>
</evidence>
<feature type="chain" id="PRO_5038588397" description="Lipoprotein" evidence="2">
    <location>
        <begin position="21"/>
        <end position="223"/>
    </location>
</feature>
<dbReference type="AlphaFoldDB" id="A0A1B2DN33"/>
<keyword evidence="2" id="KW-0732">Signal</keyword>
<dbReference type="RefSeq" id="WP_099520167.1">
    <property type="nucleotide sequence ID" value="NZ_CP016808.1"/>
</dbReference>
<dbReference type="EMBL" id="CP016808">
    <property type="protein sequence ID" value="ANY69122.1"/>
    <property type="molecule type" value="Genomic_DNA"/>
</dbReference>
<evidence type="ECO:0000256" key="1">
    <source>
        <dbReference type="SAM" id="MobiDB-lite"/>
    </source>
</evidence>
<evidence type="ECO:0000256" key="2">
    <source>
        <dbReference type="SAM" id="SignalP"/>
    </source>
</evidence>
<organism evidence="3">
    <name type="scientific">Paenibacillus sp. BIHB 4019</name>
    <dbReference type="NCBI Taxonomy" id="1870819"/>
    <lineage>
        <taxon>Bacteria</taxon>
        <taxon>Bacillati</taxon>
        <taxon>Bacillota</taxon>
        <taxon>Bacilli</taxon>
        <taxon>Bacillales</taxon>
        <taxon>Paenibacillaceae</taxon>
        <taxon>Paenibacillus</taxon>
    </lineage>
</organism>